<sequence>MDLQKACDILGITKENFTIKSVKKAYYQKALETHPDKCNGIIQSPSFNEVQDAYAFLTEYNQTIFDESEDTKDTNYSTFLSSFISSTIGIDVKADDIAKTLVNITAGCEDTTIRMFSEMNRHDAVKLYNYLEQYAGVFGFNGEIMIKLKKIVDNKLGNDVFVNLKPTLSNVLKNDIFKLETDDDTYCIPLWHDELEYDLEDKSLIVSINPVLPDNITIDEDNNLHIKELIHISDVFGQDEYEIDLMCKTLKVNVREILLKPKQSVCFSNQGIARINTKNMFSVSRIGHIFVHITLVL</sequence>
<protein>
    <recommendedName>
        <fullName evidence="1">J domain-containing protein</fullName>
    </recommendedName>
</protein>
<evidence type="ECO:0000259" key="1">
    <source>
        <dbReference type="PROSITE" id="PS50076"/>
    </source>
</evidence>
<dbReference type="SUPFAM" id="SSF46565">
    <property type="entry name" value="Chaperone J-domain"/>
    <property type="match status" value="1"/>
</dbReference>
<organism evidence="2">
    <name type="scientific">viral metagenome</name>
    <dbReference type="NCBI Taxonomy" id="1070528"/>
    <lineage>
        <taxon>unclassified sequences</taxon>
        <taxon>metagenomes</taxon>
        <taxon>organismal metagenomes</taxon>
    </lineage>
</organism>
<evidence type="ECO:0000313" key="2">
    <source>
        <dbReference type="EMBL" id="QHU30072.1"/>
    </source>
</evidence>
<name>A0A6C0LLH7_9ZZZZ</name>
<dbReference type="SMART" id="SM00271">
    <property type="entry name" value="DnaJ"/>
    <property type="match status" value="1"/>
</dbReference>
<dbReference type="AlphaFoldDB" id="A0A6C0LLH7"/>
<dbReference type="PROSITE" id="PS50076">
    <property type="entry name" value="DNAJ_2"/>
    <property type="match status" value="1"/>
</dbReference>
<dbReference type="EMBL" id="MN740503">
    <property type="protein sequence ID" value="QHU30072.1"/>
    <property type="molecule type" value="Genomic_DNA"/>
</dbReference>
<proteinExistence type="predicted"/>
<dbReference type="Gene3D" id="1.10.287.110">
    <property type="entry name" value="DnaJ domain"/>
    <property type="match status" value="1"/>
</dbReference>
<dbReference type="CDD" id="cd06257">
    <property type="entry name" value="DnaJ"/>
    <property type="match status" value="1"/>
</dbReference>
<dbReference type="Pfam" id="PF00226">
    <property type="entry name" value="DnaJ"/>
    <property type="match status" value="1"/>
</dbReference>
<reference evidence="2" key="1">
    <citation type="journal article" date="2020" name="Nature">
        <title>Giant virus diversity and host interactions through global metagenomics.</title>
        <authorList>
            <person name="Schulz F."/>
            <person name="Roux S."/>
            <person name="Paez-Espino D."/>
            <person name="Jungbluth S."/>
            <person name="Walsh D.A."/>
            <person name="Denef V.J."/>
            <person name="McMahon K.D."/>
            <person name="Konstantinidis K.T."/>
            <person name="Eloe-Fadrosh E.A."/>
            <person name="Kyrpides N.C."/>
            <person name="Woyke T."/>
        </authorList>
    </citation>
    <scope>NUCLEOTIDE SEQUENCE</scope>
    <source>
        <strain evidence="2">GVMAG-M-3300027833-11</strain>
    </source>
</reference>
<dbReference type="InterPro" id="IPR001623">
    <property type="entry name" value="DnaJ_domain"/>
</dbReference>
<dbReference type="InterPro" id="IPR036869">
    <property type="entry name" value="J_dom_sf"/>
</dbReference>
<accession>A0A6C0LLH7</accession>
<feature type="domain" description="J" evidence="1">
    <location>
        <begin position="5"/>
        <end position="69"/>
    </location>
</feature>